<dbReference type="InterPro" id="IPR003673">
    <property type="entry name" value="CoA-Trfase_fam_III"/>
</dbReference>
<organism evidence="1">
    <name type="scientific">Sphingomonas psychrotolerans</name>
    <dbReference type="NCBI Taxonomy" id="1327635"/>
    <lineage>
        <taxon>Bacteria</taxon>
        <taxon>Pseudomonadati</taxon>
        <taxon>Pseudomonadota</taxon>
        <taxon>Alphaproteobacteria</taxon>
        <taxon>Sphingomonadales</taxon>
        <taxon>Sphingomonadaceae</taxon>
        <taxon>Sphingomonas</taxon>
    </lineage>
</organism>
<keyword evidence="1" id="KW-0808">Transferase</keyword>
<evidence type="ECO:0000313" key="1">
    <source>
        <dbReference type="EMBL" id="MDT8758853.1"/>
    </source>
</evidence>
<name>A0ABU3N304_9SPHN</name>
<dbReference type="PANTHER" id="PTHR48228">
    <property type="entry name" value="SUCCINYL-COA--D-CITRAMALATE COA-TRANSFERASE"/>
    <property type="match status" value="1"/>
</dbReference>
<dbReference type="GO" id="GO:0016740">
    <property type="term" value="F:transferase activity"/>
    <property type="evidence" value="ECO:0007669"/>
    <property type="project" value="UniProtKB-KW"/>
</dbReference>
<dbReference type="Gene3D" id="3.40.50.10540">
    <property type="entry name" value="Crotonobetainyl-coa:carnitine coa-transferase, domain 1"/>
    <property type="match status" value="1"/>
</dbReference>
<gene>
    <name evidence="1" type="ORF">MZO42_09105</name>
</gene>
<protein>
    <submittedName>
        <fullName evidence="1">CoA transferase</fullName>
    </submittedName>
</protein>
<dbReference type="Pfam" id="PF02515">
    <property type="entry name" value="CoA_transf_3"/>
    <property type="match status" value="1"/>
</dbReference>
<sequence length="368" mass="37832">MLVGTLTGIRIVEFGGIGPGPFAAMMLADHGAEVIRIERPGAVFGPHALARSRKPIGVELKAPEGVEIARALCRTADGVIEGFRPGVMERLGLGPKVLLGDNPRLVYGRMTGWGQDGPLAQYPGHDINYIAVAGLLDGIGHPGAPPVAPANYIGDFGGGGMLLAFGMVSALLAVRLGGPGQVVDAAMTDGAALLASMSWGFKAAGMWRDGPGANLLSGAAPFYRTYACADGRHVAVGAIEPQFYAALVAGLGEDGSGQMDAAAWPGRTERFAAIFAMRARDDWVVLFAPEACVSPVLTFDEAAAHPHNAVRGIFAAGAPAPAPRFAATPAPAPSIAQPGEWTGRVLAELGYDEPEIAALRAAGTIGQE</sequence>
<dbReference type="InterPro" id="IPR044855">
    <property type="entry name" value="CoA-Trfase_III_dom3_sf"/>
</dbReference>
<dbReference type="InterPro" id="IPR050509">
    <property type="entry name" value="CoA-transferase_III"/>
</dbReference>
<comment type="caution">
    <text evidence="1">The sequence shown here is derived from an EMBL/GenBank/DDBJ whole genome shotgun (WGS) entry which is preliminary data.</text>
</comment>
<dbReference type="PANTHER" id="PTHR48228:SF5">
    <property type="entry name" value="ALPHA-METHYLACYL-COA RACEMASE"/>
    <property type="match status" value="1"/>
</dbReference>
<dbReference type="EMBL" id="JALMLT010000002">
    <property type="protein sequence ID" value="MDT8758853.1"/>
    <property type="molecule type" value="Genomic_DNA"/>
</dbReference>
<dbReference type="Gene3D" id="3.30.1540.10">
    <property type="entry name" value="formyl-coa transferase, domain 3"/>
    <property type="match status" value="1"/>
</dbReference>
<proteinExistence type="predicted"/>
<accession>A0ABU3N304</accession>
<reference evidence="1" key="1">
    <citation type="submission" date="2022-04" db="EMBL/GenBank/DDBJ databases">
        <title>Tomato heritable bacteria conferring resistance against bacterial wilt.</title>
        <authorList>
            <person name="Yin J."/>
        </authorList>
    </citation>
    <scope>NUCLEOTIDE SEQUENCE</scope>
    <source>
        <strain evidence="1">Cra20</strain>
    </source>
</reference>
<dbReference type="SUPFAM" id="SSF89796">
    <property type="entry name" value="CoA-transferase family III (CaiB/BaiF)"/>
    <property type="match status" value="1"/>
</dbReference>
<dbReference type="InterPro" id="IPR023606">
    <property type="entry name" value="CoA-Trfase_III_dom_1_sf"/>
</dbReference>